<sequence>MEKIIVSIAKCEKIDDVHSQAIKKTVSESLDLIGGLETIICRGDAVLIKPNLVTARSYKSGAVTNPYVVEAVCELARDAGGRRIIIADGSAVGSRTDEAFLASGIRKVAEKTRAELVDLKKAETVPMSIPNGLKIKRIKIPRVVMEADIIINVPVMKTHDVFPATLGLKNMKGVLRENDKKRFHTWGLAQCIVDLNKLLLPSLTILDGTVGMEGLGPTRGDPVNLGLIISSFDTVAADTVAALVMGIEPEEIEYIKLASQQGLGCADLSQIEIRGRKIDEVRRPFKQVKLEEEEYTKKGIKIYERGACSGCRHVMERLIASLEERGKLYLLKPYTIMFGQTVTLPTTYEGKLIKFGSCTKKYRGKDDYIPGCPPHPEDVLAFFEKKYRLDKTLLPK</sequence>
<feature type="domain" description="DUF362" evidence="1">
    <location>
        <begin position="46"/>
        <end position="242"/>
    </location>
</feature>
<dbReference type="EMBL" id="QMPZ01000049">
    <property type="protein sequence ID" value="RLE09362.1"/>
    <property type="molecule type" value="Genomic_DNA"/>
</dbReference>
<accession>A0A497E4A8</accession>
<evidence type="ECO:0000313" key="3">
    <source>
        <dbReference type="Proteomes" id="UP000279422"/>
    </source>
</evidence>
<protein>
    <recommendedName>
        <fullName evidence="1">DUF362 domain-containing protein</fullName>
    </recommendedName>
</protein>
<gene>
    <name evidence="2" type="ORF">DRJ00_04390</name>
</gene>
<proteinExistence type="predicted"/>
<dbReference type="AlphaFoldDB" id="A0A497E4A8"/>
<organism evidence="2 3">
    <name type="scientific">Aerophobetes bacterium</name>
    <dbReference type="NCBI Taxonomy" id="2030807"/>
    <lineage>
        <taxon>Bacteria</taxon>
        <taxon>Candidatus Aerophobota</taxon>
    </lineage>
</organism>
<evidence type="ECO:0000259" key="1">
    <source>
        <dbReference type="Pfam" id="PF04015"/>
    </source>
</evidence>
<dbReference type="Pfam" id="PF04015">
    <property type="entry name" value="DUF362"/>
    <property type="match status" value="1"/>
</dbReference>
<comment type="caution">
    <text evidence="2">The sequence shown here is derived from an EMBL/GenBank/DDBJ whole genome shotgun (WGS) entry which is preliminary data.</text>
</comment>
<evidence type="ECO:0000313" key="2">
    <source>
        <dbReference type="EMBL" id="RLE09362.1"/>
    </source>
</evidence>
<dbReference type="Proteomes" id="UP000279422">
    <property type="component" value="Unassembled WGS sequence"/>
</dbReference>
<name>A0A497E4A8_UNCAE</name>
<dbReference type="InterPro" id="IPR007160">
    <property type="entry name" value="DUF362"/>
</dbReference>
<reference evidence="2 3" key="1">
    <citation type="submission" date="2018-06" db="EMBL/GenBank/DDBJ databases">
        <title>Extensive metabolic versatility and redundancy in microbially diverse, dynamic hydrothermal sediments.</title>
        <authorList>
            <person name="Dombrowski N."/>
            <person name="Teske A."/>
            <person name="Baker B.J."/>
        </authorList>
    </citation>
    <scope>NUCLEOTIDE SEQUENCE [LARGE SCALE GENOMIC DNA]</scope>
    <source>
        <strain evidence="2">B47_G16</strain>
    </source>
</reference>